<sequence>MASGEETVQGTSLLARACQNCAKRKVRCDKAIPQCSNCRTAGLKCNVDTPKPAEHRQRVLISNRYERKIDAIEGRLGKIEQLLEALLPRLASGSDGPPPLTSNSKQAASAPTGVPNDPLTGPPDNTLMDGSTSIRFEGESSVTAHSYDARKTLDNLIEASPNIRKDPDIIAALGKLQVAMQEYAHQLSSGHSRSSLDKADNFAVCNRITSPDLPTLSQVSKVLHEVKGKEFSSLTPMSALIGPDEMVSFCERTYADLGSATLAAQTITVGVVLYCYVDLSNMSTYKGDVDLERCKSALAQALDTCISRFRLMVEPSNDSMLALLFCAVHGFQTGDFALGWASVCAGSRTMRNLGWHRGLQFAQLSNDEAARRRNIFWGIFIMDKILSLRLGCASNLQDWDITLDLPAISESPLYSSWSKIFHLSIELAKLHGVIYEKLYSPAAARITRQQKQEHVQWIVHRLNSVANNVIGISNPPTAFQPDRFEANRLEFQVMIGCLLTLAQRAAPPINPFGADPSNPNATNSFFSQECLEAARGTMRLHQQTAASMRSLSEVDLTDYLGWTILNSPFTPFHIIFCNVVISLDLNDLALLEDFVASLYSFPGQQPTGAVETFRELCSAFSDLAKHYIAACLKDPSSSSSSSSNSANSGSSAGVTPMAPDAWASNMLASIQPSFGGGGGMSNEDSVFMQLCEEWLANGQGGVGVGNGGGAGLGGGEFWAPLI</sequence>
<dbReference type="InterPro" id="IPR036864">
    <property type="entry name" value="Zn2-C6_fun-type_DNA-bd_sf"/>
</dbReference>
<dbReference type="GO" id="GO:0008270">
    <property type="term" value="F:zinc ion binding"/>
    <property type="evidence" value="ECO:0007669"/>
    <property type="project" value="InterPro"/>
</dbReference>
<dbReference type="SUPFAM" id="SSF57701">
    <property type="entry name" value="Zn2/Cys6 DNA-binding domain"/>
    <property type="match status" value="1"/>
</dbReference>
<evidence type="ECO:0000313" key="6">
    <source>
        <dbReference type="Proteomes" id="UP000799441"/>
    </source>
</evidence>
<dbReference type="InterPro" id="IPR007219">
    <property type="entry name" value="XnlR_reg_dom"/>
</dbReference>
<dbReference type="EMBL" id="MU003840">
    <property type="protein sequence ID" value="KAF2717628.1"/>
    <property type="molecule type" value="Genomic_DNA"/>
</dbReference>
<dbReference type="GO" id="GO:0006351">
    <property type="term" value="P:DNA-templated transcription"/>
    <property type="evidence" value="ECO:0007669"/>
    <property type="project" value="InterPro"/>
</dbReference>
<feature type="region of interest" description="Disordered" evidence="3">
    <location>
        <begin position="93"/>
        <end position="129"/>
    </location>
</feature>
<evidence type="ECO:0000313" key="5">
    <source>
        <dbReference type="EMBL" id="KAF2717628.1"/>
    </source>
</evidence>
<dbReference type="PROSITE" id="PS50048">
    <property type="entry name" value="ZN2_CY6_FUNGAL_2"/>
    <property type="match status" value="1"/>
</dbReference>
<dbReference type="InterPro" id="IPR050987">
    <property type="entry name" value="AtrR-like"/>
</dbReference>
<dbReference type="Gene3D" id="4.10.240.10">
    <property type="entry name" value="Zn(2)-C6 fungal-type DNA-binding domain"/>
    <property type="match status" value="1"/>
</dbReference>
<protein>
    <recommendedName>
        <fullName evidence="4">Zn(2)-C6 fungal-type domain-containing protein</fullName>
    </recommendedName>
</protein>
<dbReference type="CDD" id="cd12148">
    <property type="entry name" value="fungal_TF_MHR"/>
    <property type="match status" value="1"/>
</dbReference>
<evidence type="ECO:0000256" key="1">
    <source>
        <dbReference type="ARBA" id="ARBA00022723"/>
    </source>
</evidence>
<dbReference type="PANTHER" id="PTHR46910">
    <property type="entry name" value="TRANSCRIPTION FACTOR PDR1"/>
    <property type="match status" value="1"/>
</dbReference>
<keyword evidence="2" id="KW-0539">Nucleus</keyword>
<evidence type="ECO:0000256" key="3">
    <source>
        <dbReference type="SAM" id="MobiDB-lite"/>
    </source>
</evidence>
<evidence type="ECO:0000256" key="2">
    <source>
        <dbReference type="ARBA" id="ARBA00023242"/>
    </source>
</evidence>
<dbReference type="AlphaFoldDB" id="A0A9P4ULA8"/>
<name>A0A9P4ULA8_9PEZI</name>
<keyword evidence="1" id="KW-0479">Metal-binding</keyword>
<dbReference type="SMART" id="SM00906">
    <property type="entry name" value="Fungal_trans"/>
    <property type="match status" value="1"/>
</dbReference>
<dbReference type="Proteomes" id="UP000799441">
    <property type="component" value="Unassembled WGS sequence"/>
</dbReference>
<feature type="domain" description="Zn(2)-C6 fungal-type" evidence="4">
    <location>
        <begin position="17"/>
        <end position="47"/>
    </location>
</feature>
<keyword evidence="6" id="KW-1185">Reference proteome</keyword>
<proteinExistence type="predicted"/>
<dbReference type="Pfam" id="PF00172">
    <property type="entry name" value="Zn_clus"/>
    <property type="match status" value="1"/>
</dbReference>
<dbReference type="PROSITE" id="PS00463">
    <property type="entry name" value="ZN2_CY6_FUNGAL_1"/>
    <property type="match status" value="1"/>
</dbReference>
<accession>A0A9P4ULA8</accession>
<dbReference type="SMART" id="SM00066">
    <property type="entry name" value="GAL4"/>
    <property type="match status" value="1"/>
</dbReference>
<organism evidence="5 6">
    <name type="scientific">Polychaeton citri CBS 116435</name>
    <dbReference type="NCBI Taxonomy" id="1314669"/>
    <lineage>
        <taxon>Eukaryota</taxon>
        <taxon>Fungi</taxon>
        <taxon>Dikarya</taxon>
        <taxon>Ascomycota</taxon>
        <taxon>Pezizomycotina</taxon>
        <taxon>Dothideomycetes</taxon>
        <taxon>Dothideomycetidae</taxon>
        <taxon>Capnodiales</taxon>
        <taxon>Capnodiaceae</taxon>
        <taxon>Polychaeton</taxon>
    </lineage>
</organism>
<reference evidence="5" key="1">
    <citation type="journal article" date="2020" name="Stud. Mycol.">
        <title>101 Dothideomycetes genomes: a test case for predicting lifestyles and emergence of pathogens.</title>
        <authorList>
            <person name="Haridas S."/>
            <person name="Albert R."/>
            <person name="Binder M."/>
            <person name="Bloem J."/>
            <person name="Labutti K."/>
            <person name="Salamov A."/>
            <person name="Andreopoulos B."/>
            <person name="Baker S."/>
            <person name="Barry K."/>
            <person name="Bills G."/>
            <person name="Bluhm B."/>
            <person name="Cannon C."/>
            <person name="Castanera R."/>
            <person name="Culley D."/>
            <person name="Daum C."/>
            <person name="Ezra D."/>
            <person name="Gonzalez J."/>
            <person name="Henrissat B."/>
            <person name="Kuo A."/>
            <person name="Liang C."/>
            <person name="Lipzen A."/>
            <person name="Lutzoni F."/>
            <person name="Magnuson J."/>
            <person name="Mondo S."/>
            <person name="Nolan M."/>
            <person name="Ohm R."/>
            <person name="Pangilinan J."/>
            <person name="Park H.-J."/>
            <person name="Ramirez L."/>
            <person name="Alfaro M."/>
            <person name="Sun H."/>
            <person name="Tritt A."/>
            <person name="Yoshinaga Y."/>
            <person name="Zwiers L.-H."/>
            <person name="Turgeon B."/>
            <person name="Goodwin S."/>
            <person name="Spatafora J."/>
            <person name="Crous P."/>
            <person name="Grigoriev I."/>
        </authorList>
    </citation>
    <scope>NUCLEOTIDE SEQUENCE</scope>
    <source>
        <strain evidence="5">CBS 116435</strain>
    </source>
</reference>
<dbReference type="InterPro" id="IPR001138">
    <property type="entry name" value="Zn2Cys6_DnaBD"/>
</dbReference>
<dbReference type="PANTHER" id="PTHR46910:SF5">
    <property type="entry name" value="ZN(II)2CYS6 TRANSCRIPTION FACTOR (EUROFUNG)"/>
    <property type="match status" value="1"/>
</dbReference>
<dbReference type="GO" id="GO:0000981">
    <property type="term" value="F:DNA-binding transcription factor activity, RNA polymerase II-specific"/>
    <property type="evidence" value="ECO:0007669"/>
    <property type="project" value="InterPro"/>
</dbReference>
<dbReference type="Pfam" id="PF04082">
    <property type="entry name" value="Fungal_trans"/>
    <property type="match status" value="1"/>
</dbReference>
<dbReference type="GO" id="GO:0003677">
    <property type="term" value="F:DNA binding"/>
    <property type="evidence" value="ECO:0007669"/>
    <property type="project" value="InterPro"/>
</dbReference>
<dbReference type="CDD" id="cd00067">
    <property type="entry name" value="GAL4"/>
    <property type="match status" value="1"/>
</dbReference>
<evidence type="ECO:0000259" key="4">
    <source>
        <dbReference type="PROSITE" id="PS50048"/>
    </source>
</evidence>
<gene>
    <name evidence="5" type="ORF">K431DRAFT_288416</name>
</gene>
<dbReference type="OrthoDB" id="103819at2759"/>
<comment type="caution">
    <text evidence="5">The sequence shown here is derived from an EMBL/GenBank/DDBJ whole genome shotgun (WGS) entry which is preliminary data.</text>
</comment>